<dbReference type="Gene3D" id="2.170.140.10">
    <property type="entry name" value="Chitin binding domain"/>
    <property type="match status" value="1"/>
</dbReference>
<dbReference type="InterPro" id="IPR002557">
    <property type="entry name" value="Chitin-bd_dom"/>
</dbReference>
<dbReference type="PANTHER" id="PTHR22933">
    <property type="entry name" value="FI18007P1-RELATED"/>
    <property type="match status" value="1"/>
</dbReference>
<feature type="region of interest" description="Disordered" evidence="1">
    <location>
        <begin position="167"/>
        <end position="245"/>
    </location>
</feature>
<feature type="compositionally biased region" description="Basic and acidic residues" evidence="1">
    <location>
        <begin position="221"/>
        <end position="236"/>
    </location>
</feature>
<dbReference type="EMBL" id="CAXKWB010013809">
    <property type="protein sequence ID" value="CAL4108615.1"/>
    <property type="molecule type" value="Genomic_DNA"/>
</dbReference>
<dbReference type="Pfam" id="PF01607">
    <property type="entry name" value="CBM_14"/>
    <property type="match status" value="1"/>
</dbReference>
<comment type="caution">
    <text evidence="3">The sequence shown here is derived from an EMBL/GenBank/DDBJ whole genome shotgun (WGS) entry which is preliminary data.</text>
</comment>
<feature type="domain" description="Chitin-binding type-2" evidence="2">
    <location>
        <begin position="91"/>
        <end position="153"/>
    </location>
</feature>
<dbReference type="InterPro" id="IPR036508">
    <property type="entry name" value="Chitin-bd_dom_sf"/>
</dbReference>
<dbReference type="PROSITE" id="PS50940">
    <property type="entry name" value="CHIT_BIND_II"/>
    <property type="match status" value="1"/>
</dbReference>
<dbReference type="SMART" id="SM00494">
    <property type="entry name" value="ChtBD2"/>
    <property type="match status" value="1"/>
</dbReference>
<accession>A0AAV2QZA5</accession>
<protein>
    <recommendedName>
        <fullName evidence="2">Chitin-binding type-2 domain-containing protein</fullName>
    </recommendedName>
</protein>
<proteinExistence type="predicted"/>
<name>A0AAV2QZA5_MEGNR</name>
<dbReference type="GO" id="GO:0008061">
    <property type="term" value="F:chitin binding"/>
    <property type="evidence" value="ECO:0007669"/>
    <property type="project" value="InterPro"/>
</dbReference>
<feature type="compositionally biased region" description="Acidic residues" evidence="1">
    <location>
        <begin position="168"/>
        <end position="182"/>
    </location>
</feature>
<feature type="non-terminal residue" evidence="3">
    <location>
        <position position="245"/>
    </location>
</feature>
<dbReference type="GO" id="GO:0005576">
    <property type="term" value="C:extracellular region"/>
    <property type="evidence" value="ECO:0007669"/>
    <property type="project" value="InterPro"/>
</dbReference>
<sequence length="245" mass="27609">TKRPKITYKAPIITYGIPSDSSEEEPEPFYKVPQKTYVAPKSYGVTSAPSRNYNAPSGPACPPSDQDPDQDCIIGIGGKDYPIYRTIPETSFTCEGRIPGYYADPETQCQAWHYCQGSESHSRHSDGFLCPNGTIFNQRHSACVWWYEFDCVLAEGYYHVNDKLYSEESSEESSEEGEESSEEYGGSESSEEDGGEESSEEDDGYSHFTDQTRRHFTSPEGHYKPLERYRSPERSHSSPGRSYSS</sequence>
<evidence type="ECO:0000256" key="1">
    <source>
        <dbReference type="SAM" id="MobiDB-lite"/>
    </source>
</evidence>
<evidence type="ECO:0000313" key="4">
    <source>
        <dbReference type="Proteomes" id="UP001497623"/>
    </source>
</evidence>
<gene>
    <name evidence="3" type="ORF">MNOR_LOCUS18939</name>
</gene>
<dbReference type="InterPro" id="IPR052976">
    <property type="entry name" value="Scoloptoxin-like"/>
</dbReference>
<reference evidence="3 4" key="1">
    <citation type="submission" date="2024-05" db="EMBL/GenBank/DDBJ databases">
        <authorList>
            <person name="Wallberg A."/>
        </authorList>
    </citation>
    <scope>NUCLEOTIDE SEQUENCE [LARGE SCALE GENOMIC DNA]</scope>
</reference>
<evidence type="ECO:0000313" key="3">
    <source>
        <dbReference type="EMBL" id="CAL4108615.1"/>
    </source>
</evidence>
<evidence type="ECO:0000259" key="2">
    <source>
        <dbReference type="PROSITE" id="PS50940"/>
    </source>
</evidence>
<feature type="compositionally biased region" description="Acidic residues" evidence="1">
    <location>
        <begin position="189"/>
        <end position="203"/>
    </location>
</feature>
<feature type="non-terminal residue" evidence="3">
    <location>
        <position position="1"/>
    </location>
</feature>
<organism evidence="3 4">
    <name type="scientific">Meganyctiphanes norvegica</name>
    <name type="common">Northern krill</name>
    <name type="synonym">Thysanopoda norvegica</name>
    <dbReference type="NCBI Taxonomy" id="48144"/>
    <lineage>
        <taxon>Eukaryota</taxon>
        <taxon>Metazoa</taxon>
        <taxon>Ecdysozoa</taxon>
        <taxon>Arthropoda</taxon>
        <taxon>Crustacea</taxon>
        <taxon>Multicrustacea</taxon>
        <taxon>Malacostraca</taxon>
        <taxon>Eumalacostraca</taxon>
        <taxon>Eucarida</taxon>
        <taxon>Euphausiacea</taxon>
        <taxon>Euphausiidae</taxon>
        <taxon>Meganyctiphanes</taxon>
    </lineage>
</organism>
<dbReference type="AlphaFoldDB" id="A0AAV2QZA5"/>
<keyword evidence="4" id="KW-1185">Reference proteome</keyword>
<dbReference type="Proteomes" id="UP001497623">
    <property type="component" value="Unassembled WGS sequence"/>
</dbReference>
<dbReference type="PANTHER" id="PTHR22933:SF43">
    <property type="entry name" value="LP10131P"/>
    <property type="match status" value="1"/>
</dbReference>
<dbReference type="SUPFAM" id="SSF57625">
    <property type="entry name" value="Invertebrate chitin-binding proteins"/>
    <property type="match status" value="1"/>
</dbReference>